<dbReference type="EMBL" id="RIBY02000358">
    <property type="protein sequence ID" value="KAH9843398.1"/>
    <property type="molecule type" value="Genomic_DNA"/>
</dbReference>
<feature type="compositionally biased region" description="Acidic residues" evidence="1">
    <location>
        <begin position="119"/>
        <end position="136"/>
    </location>
</feature>
<feature type="compositionally biased region" description="Basic and acidic residues" evidence="1">
    <location>
        <begin position="23"/>
        <end position="32"/>
    </location>
</feature>
<organism evidence="2 3">
    <name type="scientific">Teratosphaeria destructans</name>
    <dbReference type="NCBI Taxonomy" id="418781"/>
    <lineage>
        <taxon>Eukaryota</taxon>
        <taxon>Fungi</taxon>
        <taxon>Dikarya</taxon>
        <taxon>Ascomycota</taxon>
        <taxon>Pezizomycotina</taxon>
        <taxon>Dothideomycetes</taxon>
        <taxon>Dothideomycetidae</taxon>
        <taxon>Mycosphaerellales</taxon>
        <taxon>Teratosphaeriaceae</taxon>
        <taxon>Teratosphaeria</taxon>
    </lineage>
</organism>
<protein>
    <submittedName>
        <fullName evidence="2">Uncharacterized protein</fullName>
    </submittedName>
</protein>
<comment type="caution">
    <text evidence="2">The sequence shown here is derived from an EMBL/GenBank/DDBJ whole genome shotgun (WGS) entry which is preliminary data.</text>
</comment>
<feature type="compositionally biased region" description="Acidic residues" evidence="1">
    <location>
        <begin position="81"/>
        <end position="94"/>
    </location>
</feature>
<gene>
    <name evidence="2" type="ORF">Tdes44962_MAKER07405</name>
</gene>
<name>A0A9W7W6A1_9PEZI</name>
<proteinExistence type="predicted"/>
<sequence length="178" mass="18879">MSGAEDGGDALVRSETENGNGDRSGDGDRETGGEDDAMVCDGPVFDRLMWNLLAPCQRGAEGREEEDGGEKVLERRGETGSADEDKDEDEEEEEHSVPLGSALKGLGGAGFGTTRTETETETDVDADAVADAEADPNLEKDLVEKYEALDLREGRGEVGGRGAEGRDVDEGRRGQEGE</sequence>
<feature type="region of interest" description="Disordered" evidence="1">
    <location>
        <begin position="1"/>
        <end position="40"/>
    </location>
</feature>
<feature type="region of interest" description="Disordered" evidence="1">
    <location>
        <begin position="58"/>
        <end position="178"/>
    </location>
</feature>
<evidence type="ECO:0000256" key="1">
    <source>
        <dbReference type="SAM" id="MobiDB-lite"/>
    </source>
</evidence>
<accession>A0A9W7W6A1</accession>
<dbReference type="Proteomes" id="UP001138500">
    <property type="component" value="Unassembled WGS sequence"/>
</dbReference>
<dbReference type="AlphaFoldDB" id="A0A9W7W6A1"/>
<evidence type="ECO:0000313" key="3">
    <source>
        <dbReference type="Proteomes" id="UP001138500"/>
    </source>
</evidence>
<feature type="compositionally biased region" description="Basic and acidic residues" evidence="1">
    <location>
        <begin position="69"/>
        <end position="78"/>
    </location>
</feature>
<reference evidence="2 3" key="1">
    <citation type="journal article" date="2018" name="IMA Fungus">
        <title>IMA Genome-F 10: Nine draft genome sequences of Claviceps purpurea s.lat., including C. arundinis, C. humidiphila, and C. cf. spartinae, pseudomolecules for the pitch canker pathogen Fusarium circinatum, draft genome of Davidsoniella eucalypti, Grosmannia galeiformis, Quambalaria eucalypti, and Teratosphaeria destructans.</title>
        <authorList>
            <person name="Wingfield B.D."/>
            <person name="Liu M."/>
            <person name="Nguyen H.D."/>
            <person name="Lane F.A."/>
            <person name="Morgan S.W."/>
            <person name="De Vos L."/>
            <person name="Wilken P.M."/>
            <person name="Duong T.A."/>
            <person name="Aylward J."/>
            <person name="Coetzee M.P."/>
            <person name="Dadej K."/>
            <person name="De Beer Z.W."/>
            <person name="Findlay W."/>
            <person name="Havenga M."/>
            <person name="Kolarik M."/>
            <person name="Menzies J.G."/>
            <person name="Naidoo K."/>
            <person name="Pochopski O."/>
            <person name="Shoukouhi P."/>
            <person name="Santana Q.C."/>
            <person name="Seifert K.A."/>
            <person name="Soal N."/>
            <person name="Steenkamp E.T."/>
            <person name="Tatham C.T."/>
            <person name="van der Nest M.A."/>
            <person name="Wingfield M.J."/>
        </authorList>
    </citation>
    <scope>NUCLEOTIDE SEQUENCE [LARGE SCALE GENOMIC DNA]</scope>
    <source>
        <strain evidence="2">CMW44962</strain>
    </source>
</reference>
<feature type="compositionally biased region" description="Basic and acidic residues" evidence="1">
    <location>
        <begin position="137"/>
        <end position="178"/>
    </location>
</feature>
<keyword evidence="3" id="KW-1185">Reference proteome</keyword>
<evidence type="ECO:0000313" key="2">
    <source>
        <dbReference type="EMBL" id="KAH9843398.1"/>
    </source>
</evidence>
<reference evidence="2 3" key="2">
    <citation type="journal article" date="2021" name="Curr. Genet.">
        <title>Genetic response to nitrogen starvation in the aggressive Eucalyptus foliar pathogen Teratosphaeria destructans.</title>
        <authorList>
            <person name="Havenga M."/>
            <person name="Wingfield B.D."/>
            <person name="Wingfield M.J."/>
            <person name="Dreyer L.L."/>
            <person name="Roets F."/>
            <person name="Aylward J."/>
        </authorList>
    </citation>
    <scope>NUCLEOTIDE SEQUENCE [LARGE SCALE GENOMIC DNA]</scope>
    <source>
        <strain evidence="2">CMW44962</strain>
    </source>
</reference>